<gene>
    <name evidence="2" type="ORF">CKAN_01449300</name>
</gene>
<dbReference type="SMART" id="SM00271">
    <property type="entry name" value="DnaJ"/>
    <property type="match status" value="1"/>
</dbReference>
<keyword evidence="3" id="KW-1185">Reference proteome</keyword>
<dbReference type="PANTHER" id="PTHR44743">
    <property type="entry name" value="PUTATIVE, EXPRESSED-RELATED"/>
    <property type="match status" value="1"/>
</dbReference>
<dbReference type="AlphaFoldDB" id="A0A3S3P8T6"/>
<organism evidence="2 3">
    <name type="scientific">Cinnamomum micranthum f. kanehirae</name>
    <dbReference type="NCBI Taxonomy" id="337451"/>
    <lineage>
        <taxon>Eukaryota</taxon>
        <taxon>Viridiplantae</taxon>
        <taxon>Streptophyta</taxon>
        <taxon>Embryophyta</taxon>
        <taxon>Tracheophyta</taxon>
        <taxon>Spermatophyta</taxon>
        <taxon>Magnoliopsida</taxon>
        <taxon>Magnoliidae</taxon>
        <taxon>Laurales</taxon>
        <taxon>Lauraceae</taxon>
        <taxon>Cinnamomum</taxon>
    </lineage>
</organism>
<evidence type="ECO:0000313" key="3">
    <source>
        <dbReference type="Proteomes" id="UP000283530"/>
    </source>
</evidence>
<dbReference type="SUPFAM" id="SSF46565">
    <property type="entry name" value="Chaperone J-domain"/>
    <property type="match status" value="1"/>
</dbReference>
<dbReference type="CDD" id="cd06257">
    <property type="entry name" value="DnaJ"/>
    <property type="match status" value="1"/>
</dbReference>
<feature type="domain" description="J" evidence="1">
    <location>
        <begin position="9"/>
        <end position="78"/>
    </location>
</feature>
<dbReference type="PROSITE" id="PS50076">
    <property type="entry name" value="DNAJ_2"/>
    <property type="match status" value="1"/>
</dbReference>
<dbReference type="Proteomes" id="UP000283530">
    <property type="component" value="Unassembled WGS sequence"/>
</dbReference>
<dbReference type="PANTHER" id="PTHR44743:SF10">
    <property type="entry name" value="J DOMAIN-CONTAINING PROTEIN"/>
    <property type="match status" value="1"/>
</dbReference>
<sequence>MDPNQRSQSYYDLLGVGSNSSVSEIRKAYHKLAMQWHPDKWTRKPLLAEEAKRKFQQIQEAYDVLSDQSKRALYDAGLYDPDEEEVEGFSEFVQEMLALMSAVRREEKSYSLGDLQQMLMEMAQGFDTSPSWTDVESSRPPKRARHERDPLYHHLSSNAHVHLSVFEMFGNAGY</sequence>
<dbReference type="Pfam" id="PF00226">
    <property type="entry name" value="DnaJ"/>
    <property type="match status" value="1"/>
</dbReference>
<comment type="caution">
    <text evidence="2">The sequence shown here is derived from an EMBL/GenBank/DDBJ whole genome shotgun (WGS) entry which is preliminary data.</text>
</comment>
<dbReference type="InterPro" id="IPR036869">
    <property type="entry name" value="J_dom_sf"/>
</dbReference>
<proteinExistence type="predicted"/>
<name>A0A3S3P8T6_9MAGN</name>
<dbReference type="PRINTS" id="PR00625">
    <property type="entry name" value="JDOMAIN"/>
</dbReference>
<dbReference type="STRING" id="337451.A0A3S3P8T6"/>
<reference evidence="2 3" key="1">
    <citation type="journal article" date="2019" name="Nat. Plants">
        <title>Stout camphor tree genome fills gaps in understanding of flowering plant genome evolution.</title>
        <authorList>
            <person name="Chaw S.M."/>
            <person name="Liu Y.C."/>
            <person name="Wu Y.W."/>
            <person name="Wang H.Y."/>
            <person name="Lin C.I."/>
            <person name="Wu C.S."/>
            <person name="Ke H.M."/>
            <person name="Chang L.Y."/>
            <person name="Hsu C.Y."/>
            <person name="Yang H.T."/>
            <person name="Sudianto E."/>
            <person name="Hsu M.H."/>
            <person name="Wu K.P."/>
            <person name="Wang L.N."/>
            <person name="Leebens-Mack J.H."/>
            <person name="Tsai I.J."/>
        </authorList>
    </citation>
    <scope>NUCLEOTIDE SEQUENCE [LARGE SCALE GENOMIC DNA]</scope>
    <source>
        <strain evidence="3">cv. Chaw 1501</strain>
        <tissue evidence="2">Young leaves</tissue>
    </source>
</reference>
<protein>
    <submittedName>
        <fullName evidence="2">DnaJ subfamily B member 6</fullName>
    </submittedName>
</protein>
<dbReference type="PROSITE" id="PS00636">
    <property type="entry name" value="DNAJ_1"/>
    <property type="match status" value="1"/>
</dbReference>
<evidence type="ECO:0000259" key="1">
    <source>
        <dbReference type="PROSITE" id="PS50076"/>
    </source>
</evidence>
<dbReference type="OrthoDB" id="10250354at2759"/>
<dbReference type="InterPro" id="IPR001623">
    <property type="entry name" value="DnaJ_domain"/>
</dbReference>
<dbReference type="EMBL" id="QPKB01000005">
    <property type="protein sequence ID" value="RWR85622.1"/>
    <property type="molecule type" value="Genomic_DNA"/>
</dbReference>
<accession>A0A3S3P8T6</accession>
<evidence type="ECO:0000313" key="2">
    <source>
        <dbReference type="EMBL" id="RWR85622.1"/>
    </source>
</evidence>
<dbReference type="Gene3D" id="1.10.287.110">
    <property type="entry name" value="DnaJ domain"/>
    <property type="match status" value="1"/>
</dbReference>
<dbReference type="InterPro" id="IPR018253">
    <property type="entry name" value="DnaJ_domain_CS"/>
</dbReference>